<evidence type="ECO:0000256" key="3">
    <source>
        <dbReference type="ARBA" id="ARBA00022833"/>
    </source>
</evidence>
<dbReference type="GO" id="GO:0061630">
    <property type="term" value="F:ubiquitin protein ligase activity"/>
    <property type="evidence" value="ECO:0007669"/>
    <property type="project" value="TreeGrafter"/>
</dbReference>
<accession>A0AAV5IQD0</accession>
<dbReference type="Proteomes" id="UP001054252">
    <property type="component" value="Unassembled WGS sequence"/>
</dbReference>
<dbReference type="GO" id="GO:0008270">
    <property type="term" value="F:zinc ion binding"/>
    <property type="evidence" value="ECO:0007669"/>
    <property type="project" value="UniProtKB-KW"/>
</dbReference>
<sequence>MPMLRAGLARLGLLKRAEEAYNSDDFNVTGYVLLRYRGSLREVPVTVQELTGQIKMRLPVVEYAEFIKIRLPEKDGDYHHRLCSVCLSDIEEREEVRQLCNCCHAFHRECLDSWVDEGQVTCPVCRSLLFPPETEAEQIIHGYT</sequence>
<keyword evidence="7" id="KW-1185">Reference proteome</keyword>
<evidence type="ECO:0000256" key="2">
    <source>
        <dbReference type="ARBA" id="ARBA00022771"/>
    </source>
</evidence>
<name>A0AAV5IQD0_9ROSI</name>
<gene>
    <name evidence="6" type="ORF">SLEP1_g16270</name>
</gene>
<dbReference type="PROSITE" id="PS50089">
    <property type="entry name" value="ZF_RING_2"/>
    <property type="match status" value="1"/>
</dbReference>
<evidence type="ECO:0000313" key="6">
    <source>
        <dbReference type="EMBL" id="GKV04056.1"/>
    </source>
</evidence>
<dbReference type="SMART" id="SM00184">
    <property type="entry name" value="RING"/>
    <property type="match status" value="1"/>
</dbReference>
<dbReference type="InterPro" id="IPR013083">
    <property type="entry name" value="Znf_RING/FYVE/PHD"/>
</dbReference>
<dbReference type="Gene3D" id="3.30.40.10">
    <property type="entry name" value="Zinc/RING finger domain, C3HC4 (zinc finger)"/>
    <property type="match status" value="1"/>
</dbReference>
<reference evidence="6 7" key="1">
    <citation type="journal article" date="2021" name="Commun. Biol.">
        <title>The genome of Shorea leprosula (Dipterocarpaceae) highlights the ecological relevance of drought in aseasonal tropical rainforests.</title>
        <authorList>
            <person name="Ng K.K.S."/>
            <person name="Kobayashi M.J."/>
            <person name="Fawcett J.A."/>
            <person name="Hatakeyama M."/>
            <person name="Paape T."/>
            <person name="Ng C.H."/>
            <person name="Ang C.C."/>
            <person name="Tnah L.H."/>
            <person name="Lee C.T."/>
            <person name="Nishiyama T."/>
            <person name="Sese J."/>
            <person name="O'Brien M.J."/>
            <person name="Copetti D."/>
            <person name="Mohd Noor M.I."/>
            <person name="Ong R.C."/>
            <person name="Putra M."/>
            <person name="Sireger I.Z."/>
            <person name="Indrioko S."/>
            <person name="Kosugi Y."/>
            <person name="Izuno A."/>
            <person name="Isagi Y."/>
            <person name="Lee S.L."/>
            <person name="Shimizu K.K."/>
        </authorList>
    </citation>
    <scope>NUCLEOTIDE SEQUENCE [LARGE SCALE GENOMIC DNA]</scope>
    <source>
        <strain evidence="6">214</strain>
    </source>
</reference>
<dbReference type="EMBL" id="BPVZ01000021">
    <property type="protein sequence ID" value="GKV04056.1"/>
    <property type="molecule type" value="Genomic_DNA"/>
</dbReference>
<dbReference type="GO" id="GO:0016567">
    <property type="term" value="P:protein ubiquitination"/>
    <property type="evidence" value="ECO:0007669"/>
    <property type="project" value="TreeGrafter"/>
</dbReference>
<evidence type="ECO:0000256" key="1">
    <source>
        <dbReference type="ARBA" id="ARBA00022723"/>
    </source>
</evidence>
<organism evidence="6 7">
    <name type="scientific">Rubroshorea leprosula</name>
    <dbReference type="NCBI Taxonomy" id="152421"/>
    <lineage>
        <taxon>Eukaryota</taxon>
        <taxon>Viridiplantae</taxon>
        <taxon>Streptophyta</taxon>
        <taxon>Embryophyta</taxon>
        <taxon>Tracheophyta</taxon>
        <taxon>Spermatophyta</taxon>
        <taxon>Magnoliopsida</taxon>
        <taxon>eudicotyledons</taxon>
        <taxon>Gunneridae</taxon>
        <taxon>Pentapetalae</taxon>
        <taxon>rosids</taxon>
        <taxon>malvids</taxon>
        <taxon>Malvales</taxon>
        <taxon>Dipterocarpaceae</taxon>
        <taxon>Rubroshorea</taxon>
    </lineage>
</organism>
<dbReference type="SMART" id="SM00744">
    <property type="entry name" value="RINGv"/>
    <property type="match status" value="1"/>
</dbReference>
<dbReference type="PANTHER" id="PTHR45969">
    <property type="entry name" value="RING ZINC FINGER PROTEIN-RELATED"/>
    <property type="match status" value="1"/>
</dbReference>
<dbReference type="Pfam" id="PF13639">
    <property type="entry name" value="zf-RING_2"/>
    <property type="match status" value="1"/>
</dbReference>
<protein>
    <recommendedName>
        <fullName evidence="5">RING-type domain-containing protein</fullName>
    </recommendedName>
</protein>
<evidence type="ECO:0000313" key="7">
    <source>
        <dbReference type="Proteomes" id="UP001054252"/>
    </source>
</evidence>
<dbReference type="SUPFAM" id="SSF57850">
    <property type="entry name" value="RING/U-box"/>
    <property type="match status" value="1"/>
</dbReference>
<dbReference type="InterPro" id="IPR001841">
    <property type="entry name" value="Znf_RING"/>
</dbReference>
<dbReference type="InterPro" id="IPR011016">
    <property type="entry name" value="Znf_RING-CH"/>
</dbReference>
<evidence type="ECO:0000256" key="4">
    <source>
        <dbReference type="PROSITE-ProRule" id="PRU00175"/>
    </source>
</evidence>
<evidence type="ECO:0000259" key="5">
    <source>
        <dbReference type="PROSITE" id="PS50089"/>
    </source>
</evidence>
<keyword evidence="2 4" id="KW-0863">Zinc-finger</keyword>
<keyword evidence="1" id="KW-0479">Metal-binding</keyword>
<dbReference type="PANTHER" id="PTHR45969:SF81">
    <property type="entry name" value="OS08G0157400 PROTEIN"/>
    <property type="match status" value="1"/>
</dbReference>
<comment type="caution">
    <text evidence="6">The sequence shown here is derived from an EMBL/GenBank/DDBJ whole genome shotgun (WGS) entry which is preliminary data.</text>
</comment>
<keyword evidence="3" id="KW-0862">Zinc</keyword>
<feature type="domain" description="RING-type" evidence="5">
    <location>
        <begin position="83"/>
        <end position="126"/>
    </location>
</feature>
<dbReference type="AlphaFoldDB" id="A0AAV5IQD0"/>
<proteinExistence type="predicted"/>